<protein>
    <submittedName>
        <fullName evidence="2">Uncharacterized protein</fullName>
    </submittedName>
</protein>
<keyword evidence="3" id="KW-1185">Reference proteome</keyword>
<accession>A0ABV1A9I3</accession>
<feature type="region of interest" description="Disordered" evidence="1">
    <location>
        <begin position="1"/>
        <end position="56"/>
    </location>
</feature>
<dbReference type="EMBL" id="JAHRIP010085793">
    <property type="protein sequence ID" value="MEQ2314835.1"/>
    <property type="molecule type" value="Genomic_DNA"/>
</dbReference>
<dbReference type="Proteomes" id="UP001469553">
    <property type="component" value="Unassembled WGS sequence"/>
</dbReference>
<evidence type="ECO:0000313" key="3">
    <source>
        <dbReference type="Proteomes" id="UP001469553"/>
    </source>
</evidence>
<organism evidence="2 3">
    <name type="scientific">Ameca splendens</name>
    <dbReference type="NCBI Taxonomy" id="208324"/>
    <lineage>
        <taxon>Eukaryota</taxon>
        <taxon>Metazoa</taxon>
        <taxon>Chordata</taxon>
        <taxon>Craniata</taxon>
        <taxon>Vertebrata</taxon>
        <taxon>Euteleostomi</taxon>
        <taxon>Actinopterygii</taxon>
        <taxon>Neopterygii</taxon>
        <taxon>Teleostei</taxon>
        <taxon>Neoteleostei</taxon>
        <taxon>Acanthomorphata</taxon>
        <taxon>Ovalentaria</taxon>
        <taxon>Atherinomorphae</taxon>
        <taxon>Cyprinodontiformes</taxon>
        <taxon>Goodeidae</taxon>
        <taxon>Ameca</taxon>
    </lineage>
</organism>
<gene>
    <name evidence="2" type="ORF">AMECASPLE_016053</name>
</gene>
<evidence type="ECO:0000313" key="2">
    <source>
        <dbReference type="EMBL" id="MEQ2314835.1"/>
    </source>
</evidence>
<proteinExistence type="predicted"/>
<comment type="caution">
    <text evidence="2">The sequence shown here is derived from an EMBL/GenBank/DDBJ whole genome shotgun (WGS) entry which is preliminary data.</text>
</comment>
<evidence type="ECO:0000256" key="1">
    <source>
        <dbReference type="SAM" id="MobiDB-lite"/>
    </source>
</evidence>
<sequence>MSINRSSKKSQVIHGPPLPELPVTAALPPRGGNTTTTGTIYIPTLPKDNVNPSGNSSTTPIPIFKWQAPYRLNYVINFWRSGPVLSKILRVLSESY</sequence>
<name>A0ABV1A9I3_9TELE</name>
<reference evidence="2 3" key="1">
    <citation type="submission" date="2021-06" db="EMBL/GenBank/DDBJ databases">
        <authorList>
            <person name="Palmer J.M."/>
        </authorList>
    </citation>
    <scope>NUCLEOTIDE SEQUENCE [LARGE SCALE GENOMIC DNA]</scope>
    <source>
        <strain evidence="2 3">AS_MEX2019</strain>
        <tissue evidence="2">Muscle</tissue>
    </source>
</reference>